<evidence type="ECO:0000256" key="1">
    <source>
        <dbReference type="SAM" id="Phobius"/>
    </source>
</evidence>
<name>A0AAW5RRU7_AERME</name>
<keyword evidence="1" id="KW-0472">Membrane</keyword>
<dbReference type="AlphaFoldDB" id="A0AAW5RRU7"/>
<feature type="transmembrane region" description="Helical" evidence="1">
    <location>
        <begin position="110"/>
        <end position="127"/>
    </location>
</feature>
<protein>
    <submittedName>
        <fullName evidence="2">Uncharacterized protein</fullName>
    </submittedName>
</protein>
<organism evidence="2 3">
    <name type="scientific">Aeromonas media</name>
    <dbReference type="NCBI Taxonomy" id="651"/>
    <lineage>
        <taxon>Bacteria</taxon>
        <taxon>Pseudomonadati</taxon>
        <taxon>Pseudomonadota</taxon>
        <taxon>Gammaproteobacteria</taxon>
        <taxon>Aeromonadales</taxon>
        <taxon>Aeromonadaceae</taxon>
        <taxon>Aeromonas</taxon>
    </lineage>
</organism>
<evidence type="ECO:0000313" key="2">
    <source>
        <dbReference type="EMBL" id="MCV3289522.1"/>
    </source>
</evidence>
<reference evidence="2" key="1">
    <citation type="submission" date="2022-01" db="EMBL/GenBank/DDBJ databases">
        <title>Comparison of Fish pathogen Aeromonas spp.</title>
        <authorList>
            <person name="Dubey S."/>
            <person name="Sorum H."/>
            <person name="Munangandu H.M."/>
        </authorList>
    </citation>
    <scope>NUCLEOTIDE SEQUENCE</scope>
    <source>
        <strain evidence="2">SD/21-15</strain>
    </source>
</reference>
<gene>
    <name evidence="2" type="ORF">LZT28_14905</name>
</gene>
<keyword evidence="1" id="KW-0812">Transmembrane</keyword>
<evidence type="ECO:0000313" key="3">
    <source>
        <dbReference type="Proteomes" id="UP001208651"/>
    </source>
</evidence>
<dbReference type="EMBL" id="JAJVCY010000028">
    <property type="protein sequence ID" value="MCV3289522.1"/>
    <property type="molecule type" value="Genomic_DNA"/>
</dbReference>
<feature type="transmembrane region" description="Helical" evidence="1">
    <location>
        <begin position="6"/>
        <end position="25"/>
    </location>
</feature>
<proteinExistence type="predicted"/>
<keyword evidence="1" id="KW-1133">Transmembrane helix</keyword>
<accession>A0AAW5RRU7</accession>
<dbReference type="RefSeq" id="WP_263685563.1">
    <property type="nucleotide sequence ID" value="NZ_JAJVCY010000028.1"/>
</dbReference>
<feature type="transmembrane region" description="Helical" evidence="1">
    <location>
        <begin position="37"/>
        <end position="62"/>
    </location>
</feature>
<sequence>MDVFTALVVILLFPGVLFVIIIDNFTEHKKWDSWKYILYSIVSGVFSYFILQLIILAAQFLYGNLVQGFYYIIAKFCHDLREGVAEKNLYYLDVWNVINGSSKKFEPIEVISSGAVAIMSALFFLKIKTNSTIHNLLIALNVSEKYGDEPVFSKVVRSTSNEYVIVMIMDENITLIGKVYYYHMSEEGMQELGMIDVEARDMRTAEEIFTASKLYISKPQGQLIVYTAPSVTPVAEDVDKPSTQSAEAE</sequence>
<dbReference type="Proteomes" id="UP001208651">
    <property type="component" value="Unassembled WGS sequence"/>
</dbReference>
<comment type="caution">
    <text evidence="2">The sequence shown here is derived from an EMBL/GenBank/DDBJ whole genome shotgun (WGS) entry which is preliminary data.</text>
</comment>